<protein>
    <submittedName>
        <fullName evidence="1">Uncharacterized protein</fullName>
    </submittedName>
</protein>
<name>A0A840YJH8_9SPHN</name>
<dbReference type="RefSeq" id="WP_184090685.1">
    <property type="nucleotide sequence ID" value="NZ_JACIJF010000015.1"/>
</dbReference>
<proteinExistence type="predicted"/>
<comment type="caution">
    <text evidence="1">The sequence shown here is derived from an EMBL/GenBank/DDBJ whole genome shotgun (WGS) entry which is preliminary data.</text>
</comment>
<accession>A0A840YJH8</accession>
<organism evidence="1 2">
    <name type="scientific">Sphingomonas xinjiangensis</name>
    <dbReference type="NCBI Taxonomy" id="643568"/>
    <lineage>
        <taxon>Bacteria</taxon>
        <taxon>Pseudomonadati</taxon>
        <taxon>Pseudomonadota</taxon>
        <taxon>Alphaproteobacteria</taxon>
        <taxon>Sphingomonadales</taxon>
        <taxon>Sphingomonadaceae</taxon>
        <taxon>Sphingomonas</taxon>
    </lineage>
</organism>
<sequence length="138" mass="15107">MWAPQPFFSQSVVLLADYNSFCSSYLAAVLSAAGVRTIGPFASEEVLERWCATAVEMPNVALVALDAARETHKNTLRHLETLGVPCLLVQNAPWLAVQNYQASFSWPYGAFQVVDALQELMRTAISEPTIQTDDAQSA</sequence>
<dbReference type="EMBL" id="JACIJF010000015">
    <property type="protein sequence ID" value="MBB5712329.1"/>
    <property type="molecule type" value="Genomic_DNA"/>
</dbReference>
<reference evidence="1 2" key="1">
    <citation type="submission" date="2020-08" db="EMBL/GenBank/DDBJ databases">
        <title>Genomic Encyclopedia of Type Strains, Phase IV (KMG-IV): sequencing the most valuable type-strain genomes for metagenomic binning, comparative biology and taxonomic classification.</title>
        <authorList>
            <person name="Goeker M."/>
        </authorList>
    </citation>
    <scope>NUCLEOTIDE SEQUENCE [LARGE SCALE GENOMIC DNA]</scope>
    <source>
        <strain evidence="1 2">DSM 26736</strain>
    </source>
</reference>
<dbReference type="Proteomes" id="UP000527143">
    <property type="component" value="Unassembled WGS sequence"/>
</dbReference>
<gene>
    <name evidence="1" type="ORF">FHT02_003587</name>
</gene>
<keyword evidence="2" id="KW-1185">Reference proteome</keyword>
<dbReference type="AlphaFoldDB" id="A0A840YJH8"/>
<evidence type="ECO:0000313" key="2">
    <source>
        <dbReference type="Proteomes" id="UP000527143"/>
    </source>
</evidence>
<evidence type="ECO:0000313" key="1">
    <source>
        <dbReference type="EMBL" id="MBB5712329.1"/>
    </source>
</evidence>